<feature type="domain" description="GGDEF" evidence="2">
    <location>
        <begin position="248"/>
        <end position="375"/>
    </location>
</feature>
<dbReference type="PANTHER" id="PTHR45138:SF6">
    <property type="entry name" value="DIGUANYLATE CYCLASE DGCN"/>
    <property type="match status" value="1"/>
</dbReference>
<dbReference type="Gene3D" id="3.30.70.270">
    <property type="match status" value="1"/>
</dbReference>
<dbReference type="InterPro" id="IPR050469">
    <property type="entry name" value="Diguanylate_Cyclase"/>
</dbReference>
<dbReference type="RefSeq" id="WP_281836105.1">
    <property type="nucleotide sequence ID" value="NZ_BSDY01000010.1"/>
</dbReference>
<dbReference type="PANTHER" id="PTHR45138">
    <property type="entry name" value="REGULATORY COMPONENTS OF SENSORY TRANSDUCTION SYSTEM"/>
    <property type="match status" value="1"/>
</dbReference>
<dbReference type="GO" id="GO:0043709">
    <property type="term" value="P:cell adhesion involved in single-species biofilm formation"/>
    <property type="evidence" value="ECO:0007669"/>
    <property type="project" value="TreeGrafter"/>
</dbReference>
<dbReference type="GO" id="GO:1902201">
    <property type="term" value="P:negative regulation of bacterial-type flagellum-dependent cell motility"/>
    <property type="evidence" value="ECO:0007669"/>
    <property type="project" value="TreeGrafter"/>
</dbReference>
<reference evidence="3" key="1">
    <citation type="submission" date="2022-12" db="EMBL/GenBank/DDBJ databases">
        <title>Reference genome sequencing for broad-spectrum identification of bacterial and archaeal isolates by mass spectrometry.</title>
        <authorList>
            <person name="Sekiguchi Y."/>
            <person name="Tourlousse D.M."/>
        </authorList>
    </citation>
    <scope>NUCLEOTIDE SEQUENCE</scope>
    <source>
        <strain evidence="3">10succ1</strain>
    </source>
</reference>
<dbReference type="InterPro" id="IPR043128">
    <property type="entry name" value="Rev_trsase/Diguanyl_cyclase"/>
</dbReference>
<proteinExistence type="predicted"/>
<dbReference type="NCBIfam" id="TIGR00254">
    <property type="entry name" value="GGDEF"/>
    <property type="match status" value="1"/>
</dbReference>
<dbReference type="InterPro" id="IPR000160">
    <property type="entry name" value="GGDEF_dom"/>
</dbReference>
<evidence type="ECO:0000313" key="4">
    <source>
        <dbReference type="Proteomes" id="UP001144471"/>
    </source>
</evidence>
<keyword evidence="1" id="KW-0472">Membrane</keyword>
<dbReference type="InterPro" id="IPR029787">
    <property type="entry name" value="Nucleotide_cyclase"/>
</dbReference>
<dbReference type="GO" id="GO:0005886">
    <property type="term" value="C:plasma membrane"/>
    <property type="evidence" value="ECO:0007669"/>
    <property type="project" value="TreeGrafter"/>
</dbReference>
<feature type="transmembrane region" description="Helical" evidence="1">
    <location>
        <begin position="9"/>
        <end position="29"/>
    </location>
</feature>
<accession>A0A9W6GMP6</accession>
<dbReference type="SMART" id="SM00267">
    <property type="entry name" value="GGDEF"/>
    <property type="match status" value="1"/>
</dbReference>
<protein>
    <recommendedName>
        <fullName evidence="2">GGDEF domain-containing protein</fullName>
    </recommendedName>
</protein>
<keyword evidence="4" id="KW-1185">Reference proteome</keyword>
<keyword evidence="1" id="KW-0812">Transmembrane</keyword>
<sequence>MKFSKKELLYMNISFFIFSLILMGALLTLEKSYLDETLERSNLQMESILPKDYHYRFHLPAGISKVEYRSLLAEVRKYCTIKKVDLFWILEVRDKKLVKSMWLPKSDFEKLNPYTSLYSREVENERLLNMSMDLVASRKIGSRNEGYILVEGEKYIVNLTYNRDYFGNEYILGVGRSFKRFLLKGIRRTLRTFAVVLAVVALSGAGTVLLMKRVKEKEILSARDELTGFYTRRYLKVIEERIRRSGRSCWGFIYTDLDNLKVVNDRLGHEAGDRYILSFTRLLSTSFRRDEDYLVRMGGDEFLVVTLLKNREELSLLTKRLKGRKSRELMFSLGAAYIKPEEASTFTFDHLLTVADKKMYEDKKGNRNKAFRLCPATLKNT</sequence>
<comment type="caution">
    <text evidence="3">The sequence shown here is derived from an EMBL/GenBank/DDBJ whole genome shotgun (WGS) entry which is preliminary data.</text>
</comment>
<dbReference type="SUPFAM" id="SSF55073">
    <property type="entry name" value="Nucleotide cyclase"/>
    <property type="match status" value="1"/>
</dbReference>
<name>A0A9W6GMP6_9FUSO</name>
<dbReference type="EMBL" id="BSDY01000010">
    <property type="protein sequence ID" value="GLI56760.1"/>
    <property type="molecule type" value="Genomic_DNA"/>
</dbReference>
<evidence type="ECO:0000259" key="2">
    <source>
        <dbReference type="PROSITE" id="PS50887"/>
    </source>
</evidence>
<dbReference type="Proteomes" id="UP001144471">
    <property type="component" value="Unassembled WGS sequence"/>
</dbReference>
<keyword evidence="1" id="KW-1133">Transmembrane helix</keyword>
<gene>
    <name evidence="3" type="ORF">PM10SUCC1_22740</name>
</gene>
<evidence type="ECO:0000313" key="3">
    <source>
        <dbReference type="EMBL" id="GLI56760.1"/>
    </source>
</evidence>
<evidence type="ECO:0000256" key="1">
    <source>
        <dbReference type="SAM" id="Phobius"/>
    </source>
</evidence>
<dbReference type="PROSITE" id="PS50887">
    <property type="entry name" value="GGDEF"/>
    <property type="match status" value="1"/>
</dbReference>
<dbReference type="Pfam" id="PF00990">
    <property type="entry name" value="GGDEF"/>
    <property type="match status" value="1"/>
</dbReference>
<organism evidence="3 4">
    <name type="scientific">Propionigenium maris DSM 9537</name>
    <dbReference type="NCBI Taxonomy" id="1123000"/>
    <lineage>
        <taxon>Bacteria</taxon>
        <taxon>Fusobacteriati</taxon>
        <taxon>Fusobacteriota</taxon>
        <taxon>Fusobacteriia</taxon>
        <taxon>Fusobacteriales</taxon>
        <taxon>Fusobacteriaceae</taxon>
        <taxon>Propionigenium</taxon>
    </lineage>
</organism>
<dbReference type="AlphaFoldDB" id="A0A9W6GMP6"/>
<dbReference type="GO" id="GO:0052621">
    <property type="term" value="F:diguanylate cyclase activity"/>
    <property type="evidence" value="ECO:0007669"/>
    <property type="project" value="TreeGrafter"/>
</dbReference>
<dbReference type="CDD" id="cd01949">
    <property type="entry name" value="GGDEF"/>
    <property type="match status" value="1"/>
</dbReference>
<feature type="transmembrane region" description="Helical" evidence="1">
    <location>
        <begin position="190"/>
        <end position="211"/>
    </location>
</feature>